<dbReference type="InterPro" id="IPR010084">
    <property type="entry name" value="FabZ"/>
</dbReference>
<gene>
    <name evidence="15" type="primary">lpxC</name>
    <name evidence="16" type="synonym">fabZ</name>
    <name evidence="17" type="ORF">GEMMAAP_08645</name>
</gene>
<keyword evidence="6 15" id="KW-0444">Lipid biosynthesis</keyword>
<evidence type="ECO:0000256" key="3">
    <source>
        <dbReference type="ARBA" id="ARBA00004496"/>
    </source>
</evidence>
<dbReference type="InterPro" id="IPR004463">
    <property type="entry name" value="UDP-acyl_GlcNac_deAcase"/>
</dbReference>
<comment type="subcellular location">
    <subcellularLocation>
        <location evidence="3 16">Cytoplasm</location>
    </subcellularLocation>
</comment>
<evidence type="ECO:0000313" key="18">
    <source>
        <dbReference type="Proteomes" id="UP000076404"/>
    </source>
</evidence>
<dbReference type="eggNOG" id="COG0764">
    <property type="taxonomic scope" value="Bacteria"/>
</dbReference>
<dbReference type="AlphaFoldDB" id="A0A143BIK7"/>
<dbReference type="GO" id="GO:0019171">
    <property type="term" value="F:(3R)-hydroxyacyl-[acyl-carrier-protein] dehydratase activity"/>
    <property type="evidence" value="ECO:0007669"/>
    <property type="project" value="UniProtKB-EC"/>
</dbReference>
<dbReference type="InterPro" id="IPR015870">
    <property type="entry name" value="UDP-acyl_N-AcGlcN_deAcase_N"/>
</dbReference>
<keyword evidence="18" id="KW-1185">Reference proteome</keyword>
<dbReference type="eggNOG" id="COG0774">
    <property type="taxonomic scope" value="Bacteria"/>
</dbReference>
<dbReference type="NCBIfam" id="TIGR01750">
    <property type="entry name" value="fabZ"/>
    <property type="match status" value="1"/>
</dbReference>
<dbReference type="CDD" id="cd01288">
    <property type="entry name" value="FabZ"/>
    <property type="match status" value="1"/>
</dbReference>
<dbReference type="InterPro" id="IPR020568">
    <property type="entry name" value="Ribosomal_Su5_D2-typ_SF"/>
</dbReference>
<comment type="similarity">
    <text evidence="16">Belongs to the thioester dehydratase family. FabZ subfamily.</text>
</comment>
<keyword evidence="9 15" id="KW-0378">Hydrolase</keyword>
<dbReference type="PANTHER" id="PTHR33694:SF1">
    <property type="entry name" value="UDP-3-O-ACYL-N-ACETYLGLUCOSAMINE DEACETYLASE 1, MITOCHONDRIAL-RELATED"/>
    <property type="match status" value="1"/>
</dbReference>
<evidence type="ECO:0000256" key="12">
    <source>
        <dbReference type="ARBA" id="ARBA00023239"/>
    </source>
</evidence>
<dbReference type="GO" id="GO:0006633">
    <property type="term" value="P:fatty acid biosynthetic process"/>
    <property type="evidence" value="ECO:0007669"/>
    <property type="project" value="UniProtKB-UniRule"/>
</dbReference>
<dbReference type="EC" id="4.2.1.59" evidence="16"/>
<evidence type="ECO:0000256" key="4">
    <source>
        <dbReference type="ARBA" id="ARBA00005002"/>
    </source>
</evidence>
<evidence type="ECO:0000256" key="15">
    <source>
        <dbReference type="HAMAP-Rule" id="MF_00388"/>
    </source>
</evidence>
<dbReference type="NCBIfam" id="NF009667">
    <property type="entry name" value="PRK13188.1"/>
    <property type="match status" value="1"/>
</dbReference>
<dbReference type="NCBIfam" id="TIGR00325">
    <property type="entry name" value="lpxC"/>
    <property type="match status" value="1"/>
</dbReference>
<comment type="catalytic activity">
    <reaction evidence="16">
        <text>a (3R)-hydroxyacyl-[ACP] = a (2E)-enoyl-[ACP] + H2O</text>
        <dbReference type="Rhea" id="RHEA:13097"/>
        <dbReference type="Rhea" id="RHEA-COMP:9925"/>
        <dbReference type="Rhea" id="RHEA-COMP:9945"/>
        <dbReference type="ChEBI" id="CHEBI:15377"/>
        <dbReference type="ChEBI" id="CHEBI:78784"/>
        <dbReference type="ChEBI" id="CHEBI:78827"/>
        <dbReference type="EC" id="4.2.1.59"/>
    </reaction>
</comment>
<evidence type="ECO:0000256" key="1">
    <source>
        <dbReference type="ARBA" id="ARBA00001947"/>
    </source>
</evidence>
<feature type="binding site" evidence="15">
    <location>
        <position position="77"/>
    </location>
    <ligand>
        <name>Zn(2+)</name>
        <dbReference type="ChEBI" id="CHEBI:29105"/>
    </ligand>
</feature>
<keyword evidence="11 15" id="KW-0443">Lipid metabolism</keyword>
<evidence type="ECO:0000256" key="10">
    <source>
        <dbReference type="ARBA" id="ARBA00022833"/>
    </source>
</evidence>
<reference evidence="17 18" key="1">
    <citation type="journal article" date="2014" name="Proc. Natl. Acad. Sci. U.S.A.">
        <title>Functional type 2 photosynthetic reaction centers found in the rare bacterial phylum Gemmatimonadetes.</title>
        <authorList>
            <person name="Zeng Y."/>
            <person name="Feng F."/>
            <person name="Medova H."/>
            <person name="Dean J."/>
            <person name="Koblizek M."/>
        </authorList>
    </citation>
    <scope>NUCLEOTIDE SEQUENCE [LARGE SCALE GENOMIC DNA]</scope>
    <source>
        <strain evidence="17 18">AP64</strain>
    </source>
</reference>
<feature type="binding site" evidence="15">
    <location>
        <position position="233"/>
    </location>
    <ligand>
        <name>Zn(2+)</name>
        <dbReference type="ChEBI" id="CHEBI:29105"/>
    </ligand>
</feature>
<keyword evidence="12 16" id="KW-0456">Lyase</keyword>
<dbReference type="PANTHER" id="PTHR33694">
    <property type="entry name" value="UDP-3-O-ACYL-N-ACETYLGLUCOSAMINE DEACETYLASE 1, MITOCHONDRIAL-RELATED"/>
    <property type="match status" value="1"/>
</dbReference>
<dbReference type="NCBIfam" id="NF000582">
    <property type="entry name" value="PRK00006.1"/>
    <property type="match status" value="1"/>
</dbReference>
<dbReference type="Gene3D" id="3.30.230.20">
    <property type="entry name" value="lpxc deacetylase, domain 1"/>
    <property type="match status" value="1"/>
</dbReference>
<keyword evidence="5 16" id="KW-0963">Cytoplasm</keyword>
<dbReference type="HAMAP" id="MF_00406">
    <property type="entry name" value="FabZ"/>
    <property type="match status" value="1"/>
</dbReference>
<dbReference type="STRING" id="1379270.GEMMAAP_08645"/>
<protein>
    <recommendedName>
        <fullName evidence="15 16">Multifunctional fusion protein</fullName>
    </recommendedName>
    <domain>
        <recommendedName>
            <fullName evidence="16">3-hydroxyacyl-[acyl-carrier-protein] dehydratase FabZ</fullName>
            <ecNumber evidence="16">4.2.1.59</ecNumber>
        </recommendedName>
        <alternativeName>
            <fullName evidence="16">(3R)-hydroxymyristoyl-[acyl-carrier-protein] dehydratase</fullName>
        </alternativeName>
        <alternativeName>
            <fullName evidence="16">Beta-hydroxyacyl-ACP dehydratase</fullName>
            <shortName evidence="16">(3R)-hydroxymyristoyl-ACP dehydrase</shortName>
        </alternativeName>
    </domain>
    <domain>
        <recommendedName>
            <fullName evidence="15">UDP-3-O-acyl-N-acetylglucosamine deacetylase</fullName>
            <shortName evidence="15">UDP-3-O-acyl-GlcNAc deacetylase</shortName>
            <ecNumber evidence="15">3.5.1.108</ecNumber>
        </recommendedName>
        <alternativeName>
            <fullName evidence="15">UDP-3-O-[R-3-hydroxymyristoyl]-N-acetylglucosamine deacetylase</fullName>
        </alternativeName>
    </domain>
</protein>
<comment type="pathway">
    <text evidence="4 15">Glycolipid biosynthesis; lipid IV(A) biosynthesis; lipid IV(A) from (3R)-3-hydroxytetradecanoyl-[acyl-carrier-protein] and UDP-N-acetyl-alpha-D-glucosamine: step 2/6.</text>
</comment>
<keyword evidence="8 15" id="KW-0479">Metal-binding</keyword>
<dbReference type="InterPro" id="IPR011334">
    <property type="entry name" value="UDP-acyl_GlcNac_deAcase_C"/>
</dbReference>
<evidence type="ECO:0000256" key="9">
    <source>
        <dbReference type="ARBA" id="ARBA00022801"/>
    </source>
</evidence>
<evidence type="ECO:0000256" key="2">
    <source>
        <dbReference type="ARBA" id="ARBA00002923"/>
    </source>
</evidence>
<dbReference type="SUPFAM" id="SSF54637">
    <property type="entry name" value="Thioesterase/thiol ester dehydrase-isomerase"/>
    <property type="match status" value="1"/>
</dbReference>
<dbReference type="SUPFAM" id="SSF54211">
    <property type="entry name" value="Ribosomal protein S5 domain 2-like"/>
    <property type="match status" value="2"/>
</dbReference>
<dbReference type="KEGG" id="gph:GEMMAAP_08645"/>
<dbReference type="UniPathway" id="UPA00359">
    <property type="reaction ID" value="UER00478"/>
</dbReference>
<dbReference type="Gene3D" id="3.30.1700.10">
    <property type="entry name" value="lpxc deacetylase, domain 2"/>
    <property type="match status" value="1"/>
</dbReference>
<comment type="catalytic activity">
    <reaction evidence="13 15">
        <text>a UDP-3-O-[(3R)-3-hydroxyacyl]-N-acetyl-alpha-D-glucosamine + H2O = a UDP-3-O-[(3R)-3-hydroxyacyl]-alpha-D-glucosamine + acetate</text>
        <dbReference type="Rhea" id="RHEA:67816"/>
        <dbReference type="ChEBI" id="CHEBI:15377"/>
        <dbReference type="ChEBI" id="CHEBI:30089"/>
        <dbReference type="ChEBI" id="CHEBI:137740"/>
        <dbReference type="ChEBI" id="CHEBI:173225"/>
        <dbReference type="EC" id="3.5.1.108"/>
    </reaction>
</comment>
<sequence length="422" mass="45994">MGRRTIAGEAVVEGIGLHLGRPCRLVFKPAPAGSGIVFQRLDLPGTAPIPARVDVAVEAERRTQLGTGEAALHTVEHVLAAVGGLEIDDLLIEMDGPEPPIMDGSAVPFLDALNSAGLTIHSGRPEWLVLRKSIRVVDGESVYEAHPCFGLSLDVTIDFPHPVIGEQRGQYMVTSRSFTKELAAARTFGFVHEVEGLRAKGLIQGASTANAIVLDGTGVLETSLRWPDEFVRHKALDCVGDLVLAGARVRARIVAHKPSHRGTVALVRALVQHAIRETAVYTVEDIMQVLPHRYPFLLVDRILELEEGKRIVGLKNVTINEPFFQGHFPGHPIMPGVLIIEAMAQVGGMLLMRTIEDPGSKVVYFLSLDNVKFRRPVKPGDQLHLELEVLQKRGTMCKMKGTAYVDGQVVTEAEMAAMVRDR</sequence>
<comment type="function">
    <text evidence="14 16">Involved in unsaturated fatty acids biosynthesis. Catalyzes the dehydration of short chain beta-hydroxyacyl-ACPs and long chain saturated and unsaturated beta-hydroxyacyl-ACPs.</text>
</comment>
<evidence type="ECO:0000256" key="8">
    <source>
        <dbReference type="ARBA" id="ARBA00022723"/>
    </source>
</evidence>
<evidence type="ECO:0000256" key="6">
    <source>
        <dbReference type="ARBA" id="ARBA00022516"/>
    </source>
</evidence>
<proteinExistence type="inferred from homology"/>
<dbReference type="GO" id="GO:0005737">
    <property type="term" value="C:cytoplasm"/>
    <property type="evidence" value="ECO:0007669"/>
    <property type="project" value="UniProtKB-SubCell"/>
</dbReference>
<comment type="similarity">
    <text evidence="15">Belongs to the LpxC family.</text>
</comment>
<dbReference type="GO" id="GO:0046872">
    <property type="term" value="F:metal ion binding"/>
    <property type="evidence" value="ECO:0007669"/>
    <property type="project" value="UniProtKB-KW"/>
</dbReference>
<dbReference type="InterPro" id="IPR029069">
    <property type="entry name" value="HotDog_dom_sf"/>
</dbReference>
<dbReference type="EC" id="3.5.1.108" evidence="15"/>
<dbReference type="HAMAP" id="MF_00388">
    <property type="entry name" value="LpxC"/>
    <property type="match status" value="1"/>
</dbReference>
<organism evidence="17 18">
    <name type="scientific">Gemmatimonas phototrophica</name>
    <dbReference type="NCBI Taxonomy" id="1379270"/>
    <lineage>
        <taxon>Bacteria</taxon>
        <taxon>Pseudomonadati</taxon>
        <taxon>Gemmatimonadota</taxon>
        <taxon>Gemmatimonadia</taxon>
        <taxon>Gemmatimonadales</taxon>
        <taxon>Gemmatimonadaceae</taxon>
        <taxon>Gemmatimonas</taxon>
    </lineage>
</organism>
<evidence type="ECO:0000256" key="14">
    <source>
        <dbReference type="ARBA" id="ARBA00025049"/>
    </source>
</evidence>
<evidence type="ECO:0000256" key="16">
    <source>
        <dbReference type="HAMAP-Rule" id="MF_00406"/>
    </source>
</evidence>
<dbReference type="FunFam" id="3.10.129.10:FF:000001">
    <property type="entry name" value="3-hydroxyacyl-[acyl-carrier-protein] dehydratase FabZ"/>
    <property type="match status" value="1"/>
</dbReference>
<name>A0A143BIK7_9BACT</name>
<dbReference type="Pfam" id="PF07977">
    <property type="entry name" value="FabA"/>
    <property type="match status" value="1"/>
</dbReference>
<feature type="active site" evidence="16">
    <location>
        <position position="327"/>
    </location>
</feature>
<dbReference type="GO" id="GO:0016020">
    <property type="term" value="C:membrane"/>
    <property type="evidence" value="ECO:0007669"/>
    <property type="project" value="GOC"/>
</dbReference>
<comment type="function">
    <text evidence="2 15">Catalyzes the hydrolysis of UDP-3-O-myristoyl-N-acetylglucosamine to form UDP-3-O-myristoylglucosamine and acetate, the committed step in lipid A biosynthesis.</text>
</comment>
<evidence type="ECO:0000256" key="5">
    <source>
        <dbReference type="ARBA" id="ARBA00022490"/>
    </source>
</evidence>
<dbReference type="GO" id="GO:0103117">
    <property type="term" value="F:UDP-3-O-acyl-N-acetylglucosamine deacetylase activity"/>
    <property type="evidence" value="ECO:0007669"/>
    <property type="project" value="UniProtKB-UniRule"/>
</dbReference>
<dbReference type="Gene3D" id="3.10.129.10">
    <property type="entry name" value="Hotdog Thioesterase"/>
    <property type="match status" value="1"/>
</dbReference>
<feature type="active site" description="Proton donor" evidence="15">
    <location>
        <position position="260"/>
    </location>
</feature>
<dbReference type="GO" id="GO:0009245">
    <property type="term" value="P:lipid A biosynthetic process"/>
    <property type="evidence" value="ECO:0007669"/>
    <property type="project" value="UniProtKB-UniRule"/>
</dbReference>
<evidence type="ECO:0000313" key="17">
    <source>
        <dbReference type="EMBL" id="AMW04886.1"/>
    </source>
</evidence>
<dbReference type="InterPro" id="IPR013114">
    <property type="entry name" value="FabA_FabZ"/>
</dbReference>
<dbReference type="EMBL" id="CP011454">
    <property type="protein sequence ID" value="AMW04886.1"/>
    <property type="molecule type" value="Genomic_DNA"/>
</dbReference>
<keyword evidence="10 15" id="KW-0862">Zinc</keyword>
<evidence type="ECO:0000256" key="13">
    <source>
        <dbReference type="ARBA" id="ARBA00024535"/>
    </source>
</evidence>
<accession>A0A143BIK7</accession>
<dbReference type="Proteomes" id="UP000076404">
    <property type="component" value="Chromosome"/>
</dbReference>
<comment type="cofactor">
    <cofactor evidence="1 15">
        <name>Zn(2+)</name>
        <dbReference type="ChEBI" id="CHEBI:29105"/>
    </cofactor>
</comment>
<evidence type="ECO:0000256" key="11">
    <source>
        <dbReference type="ARBA" id="ARBA00023098"/>
    </source>
</evidence>
<keyword evidence="7 15" id="KW-0441">Lipid A biosynthesis</keyword>
<evidence type="ECO:0000256" key="7">
    <source>
        <dbReference type="ARBA" id="ARBA00022556"/>
    </source>
</evidence>
<dbReference type="Pfam" id="PF03331">
    <property type="entry name" value="LpxC"/>
    <property type="match status" value="1"/>
</dbReference>
<reference evidence="17 18" key="2">
    <citation type="journal article" date="2016" name="Environ. Microbiol. Rep.">
        <title>Metagenomic evidence for the presence of phototrophic Gemmatimonadetes bacteria in diverse environments.</title>
        <authorList>
            <person name="Zeng Y."/>
            <person name="Baumbach J."/>
            <person name="Barbosa E.G."/>
            <person name="Azevedo V."/>
            <person name="Zhang C."/>
            <person name="Koblizek M."/>
        </authorList>
    </citation>
    <scope>NUCLEOTIDE SEQUENCE [LARGE SCALE GENOMIC DNA]</scope>
    <source>
        <strain evidence="17 18">AP64</strain>
    </source>
</reference>
<feature type="binding site" evidence="15">
    <location>
        <position position="237"/>
    </location>
    <ligand>
        <name>Zn(2+)</name>
        <dbReference type="ChEBI" id="CHEBI:29105"/>
    </ligand>
</feature>